<dbReference type="NCBIfam" id="NF011686">
    <property type="entry name" value="PRK15106.1"/>
    <property type="match status" value="1"/>
</dbReference>
<dbReference type="InterPro" id="IPR003055">
    <property type="entry name" value="Channel_Tsx"/>
</dbReference>
<dbReference type="GO" id="GO:0005337">
    <property type="term" value="F:nucleoside transmembrane transporter activity"/>
    <property type="evidence" value="ECO:0007669"/>
    <property type="project" value="InterPro"/>
</dbReference>
<evidence type="ECO:0000256" key="6">
    <source>
        <dbReference type="SAM" id="SignalP"/>
    </source>
</evidence>
<gene>
    <name evidence="7" type="ORF">C4K68_21770</name>
</gene>
<dbReference type="Gene3D" id="2.40.230.20">
    <property type="entry name" value="Nucleoside-specific channel-forming protein, Tsx-like"/>
    <property type="match status" value="1"/>
</dbReference>
<feature type="signal peptide" evidence="6">
    <location>
        <begin position="1"/>
        <end position="28"/>
    </location>
</feature>
<proteinExistence type="inferred from homology"/>
<sequence length="293" mass="32652">MMSVESKLKTVAVAVTTLAGLSAGAVQAAANNASWFAQDLTLIHSHNIKFSPRPNSDTYLEYEYVGRQGPVELYGYVDVPKVLGDSSHGSKYDTGVWDDGSPVFMEHEPRISIDSLTGKDLSFGPFKEWYVAFDWIYDNGDNRASRQNTLYAGIGTDIDTHSPLMLSANVYARRQWENYGAANENSWDGYRLNLKYILPLNQIAEGLTYIGFTNYDFDSDLGELSGPDRTNNALVSTNVLHYKINPKVHVMAVARYFHNGGQWKDGQTLNWGDGNFTANSNGWGTYFGIGYDF</sequence>
<name>A0A2S5KK96_9PROT</name>
<evidence type="ECO:0000256" key="4">
    <source>
        <dbReference type="ARBA" id="ARBA00023136"/>
    </source>
</evidence>
<dbReference type="InterPro" id="IPR018013">
    <property type="entry name" value="Channel_Tsx-like"/>
</dbReference>
<reference evidence="7 8" key="1">
    <citation type="submission" date="2018-02" db="EMBL/GenBank/DDBJ databases">
        <title>novel marine gammaproteobacteria from coastal saline agro ecosystem.</title>
        <authorList>
            <person name="Krishnan R."/>
            <person name="Ramesh Kumar N."/>
        </authorList>
    </citation>
    <scope>NUCLEOTIDE SEQUENCE [LARGE SCALE GENOMIC DNA]</scope>
    <source>
        <strain evidence="7 8">228</strain>
    </source>
</reference>
<evidence type="ECO:0000256" key="2">
    <source>
        <dbReference type="ARBA" id="ARBA00008728"/>
    </source>
</evidence>
<comment type="caution">
    <text evidence="7">The sequence shown here is derived from an EMBL/GenBank/DDBJ whole genome shotgun (WGS) entry which is preliminary data.</text>
</comment>
<dbReference type="SUPFAM" id="SSF111364">
    <property type="entry name" value="Tsx-like channel"/>
    <property type="match status" value="1"/>
</dbReference>
<feature type="chain" id="PRO_5015617337" evidence="6">
    <location>
        <begin position="29"/>
        <end position="293"/>
    </location>
</feature>
<dbReference type="PRINTS" id="PR01277">
    <property type="entry name" value="CHANNELTSX"/>
</dbReference>
<evidence type="ECO:0000256" key="3">
    <source>
        <dbReference type="ARBA" id="ARBA00022729"/>
    </source>
</evidence>
<dbReference type="AlphaFoldDB" id="A0A2S5KK96"/>
<dbReference type="GO" id="GO:0009279">
    <property type="term" value="C:cell outer membrane"/>
    <property type="evidence" value="ECO:0007669"/>
    <property type="project" value="UniProtKB-SubCell"/>
</dbReference>
<comment type="subcellular location">
    <subcellularLocation>
        <location evidence="1">Cell outer membrane</location>
    </subcellularLocation>
</comment>
<evidence type="ECO:0000313" key="8">
    <source>
        <dbReference type="Proteomes" id="UP000238196"/>
    </source>
</evidence>
<comment type="similarity">
    <text evidence="2">Belongs to the nucleoside-specific channel-forming outer membrane porin (Tsx) (TC 1.B.10) family.</text>
</comment>
<evidence type="ECO:0000313" key="7">
    <source>
        <dbReference type="EMBL" id="PPC75267.1"/>
    </source>
</evidence>
<keyword evidence="3 6" id="KW-0732">Signal</keyword>
<accession>A0A2S5KK96</accession>
<keyword evidence="4" id="KW-0472">Membrane</keyword>
<protein>
    <submittedName>
        <fullName evidence="7">Nucleoside-specific channel-forming protein Tsx</fullName>
    </submittedName>
</protein>
<keyword evidence="5" id="KW-0998">Cell outer membrane</keyword>
<evidence type="ECO:0000256" key="1">
    <source>
        <dbReference type="ARBA" id="ARBA00004442"/>
    </source>
</evidence>
<dbReference type="Proteomes" id="UP000238196">
    <property type="component" value="Unassembled WGS sequence"/>
</dbReference>
<dbReference type="EMBL" id="PRLP01000106">
    <property type="protein sequence ID" value="PPC75267.1"/>
    <property type="molecule type" value="Genomic_DNA"/>
</dbReference>
<dbReference type="InterPro" id="IPR036777">
    <property type="entry name" value="Channel_Tsx-like_sf"/>
</dbReference>
<dbReference type="OrthoDB" id="104801at2"/>
<dbReference type="Pfam" id="PF03502">
    <property type="entry name" value="Channel_Tsx"/>
    <property type="match status" value="1"/>
</dbReference>
<evidence type="ECO:0000256" key="5">
    <source>
        <dbReference type="ARBA" id="ARBA00023237"/>
    </source>
</evidence>
<organism evidence="7 8">
    <name type="scientific">Proteobacteria bacterium 228</name>
    <dbReference type="NCBI Taxonomy" id="2083153"/>
    <lineage>
        <taxon>Bacteria</taxon>
        <taxon>Pseudomonadati</taxon>
        <taxon>Pseudomonadota</taxon>
    </lineage>
</organism>